<keyword evidence="2" id="KW-1185">Reference proteome</keyword>
<evidence type="ECO:0000313" key="1">
    <source>
        <dbReference type="EMBL" id="KAE8144332.1"/>
    </source>
</evidence>
<name>A0A5N6TDF3_ASPAV</name>
<protein>
    <submittedName>
        <fullName evidence="1">Uncharacterized protein</fullName>
    </submittedName>
</protein>
<organism evidence="1 2">
    <name type="scientific">Aspergillus avenaceus</name>
    <dbReference type="NCBI Taxonomy" id="36643"/>
    <lineage>
        <taxon>Eukaryota</taxon>
        <taxon>Fungi</taxon>
        <taxon>Dikarya</taxon>
        <taxon>Ascomycota</taxon>
        <taxon>Pezizomycotina</taxon>
        <taxon>Eurotiomycetes</taxon>
        <taxon>Eurotiomycetidae</taxon>
        <taxon>Eurotiales</taxon>
        <taxon>Aspergillaceae</taxon>
        <taxon>Aspergillus</taxon>
        <taxon>Aspergillus subgen. Circumdati</taxon>
    </lineage>
</organism>
<dbReference type="Proteomes" id="UP000325780">
    <property type="component" value="Unassembled WGS sequence"/>
</dbReference>
<gene>
    <name evidence="1" type="ORF">BDV25DRAFT_99016</name>
</gene>
<reference evidence="1 2" key="1">
    <citation type="submission" date="2019-04" db="EMBL/GenBank/DDBJ databases">
        <title>Friends and foes A comparative genomics study of 23 Aspergillus species from section Flavi.</title>
        <authorList>
            <consortium name="DOE Joint Genome Institute"/>
            <person name="Kjaerbolling I."/>
            <person name="Vesth T."/>
            <person name="Frisvad J.C."/>
            <person name="Nybo J.L."/>
            <person name="Theobald S."/>
            <person name="Kildgaard S."/>
            <person name="Isbrandt T."/>
            <person name="Kuo A."/>
            <person name="Sato A."/>
            <person name="Lyhne E.K."/>
            <person name="Kogle M.E."/>
            <person name="Wiebenga A."/>
            <person name="Kun R.S."/>
            <person name="Lubbers R.J."/>
            <person name="Makela M.R."/>
            <person name="Barry K."/>
            <person name="Chovatia M."/>
            <person name="Clum A."/>
            <person name="Daum C."/>
            <person name="Haridas S."/>
            <person name="He G."/>
            <person name="LaButti K."/>
            <person name="Lipzen A."/>
            <person name="Mondo S."/>
            <person name="Riley R."/>
            <person name="Salamov A."/>
            <person name="Simmons B.A."/>
            <person name="Magnuson J.K."/>
            <person name="Henrissat B."/>
            <person name="Mortensen U.H."/>
            <person name="Larsen T.O."/>
            <person name="Devries R.P."/>
            <person name="Grigoriev I.V."/>
            <person name="Machida M."/>
            <person name="Baker S.E."/>
            <person name="Andersen M.R."/>
        </authorList>
    </citation>
    <scope>NUCLEOTIDE SEQUENCE [LARGE SCALE GENOMIC DNA]</scope>
    <source>
        <strain evidence="1 2">IBT 18842</strain>
    </source>
</reference>
<sequence length="95" mass="10447">MAPFLGSLFFSGPQTADRINSYSELHHLTKSSTIHMIFICLRHNGDSCVTACIIALSQGPNINTEYPSSLLLACLIEFLFRKRATSDCLGSLLII</sequence>
<proteinExistence type="predicted"/>
<dbReference type="EMBL" id="ML742565">
    <property type="protein sequence ID" value="KAE8144332.1"/>
    <property type="molecule type" value="Genomic_DNA"/>
</dbReference>
<accession>A0A5N6TDF3</accession>
<evidence type="ECO:0000313" key="2">
    <source>
        <dbReference type="Proteomes" id="UP000325780"/>
    </source>
</evidence>
<dbReference type="AlphaFoldDB" id="A0A5N6TDF3"/>